<sequence length="92" mass="10376">MTVTFPDPQKPGFFGVKWGWYSLPGVWRWMKSDRSLISRGFENSLPVPMGWSCLGGGTISVMVGNPNKISIVTQEITMNIRQLIDFADPVNW</sequence>
<protein>
    <submittedName>
        <fullName evidence="1">Uncharacterized protein</fullName>
    </submittedName>
</protein>
<gene>
    <name evidence="1" type="ORF">AmaxDRAFT_4936</name>
</gene>
<keyword evidence="2" id="KW-1185">Reference proteome</keyword>
<dbReference type="AlphaFoldDB" id="B5W836"/>
<dbReference type="Proteomes" id="UP000004061">
    <property type="component" value="Unassembled WGS sequence"/>
</dbReference>
<dbReference type="EMBL" id="ABYK01000059">
    <property type="protein sequence ID" value="EDZ92314.1"/>
    <property type="molecule type" value="Genomic_DNA"/>
</dbReference>
<evidence type="ECO:0000313" key="1">
    <source>
        <dbReference type="EMBL" id="EDZ92314.1"/>
    </source>
</evidence>
<comment type="caution">
    <text evidence="1">The sequence shown here is derived from an EMBL/GenBank/DDBJ whole genome shotgun (WGS) entry which is preliminary data.</text>
</comment>
<accession>B5W836</accession>
<proteinExistence type="predicted"/>
<evidence type="ECO:0000313" key="2">
    <source>
        <dbReference type="Proteomes" id="UP000004061"/>
    </source>
</evidence>
<organism evidence="1 2">
    <name type="scientific">Limnospira maxima CS-328</name>
    <dbReference type="NCBI Taxonomy" id="513049"/>
    <lineage>
        <taxon>Bacteria</taxon>
        <taxon>Bacillati</taxon>
        <taxon>Cyanobacteriota</taxon>
        <taxon>Cyanophyceae</taxon>
        <taxon>Oscillatoriophycideae</taxon>
        <taxon>Oscillatoriales</taxon>
        <taxon>Sirenicapillariaceae</taxon>
        <taxon>Limnospira</taxon>
    </lineage>
</organism>
<reference evidence="1 2" key="1">
    <citation type="journal article" date="2011" name="Appl. Environ. Microbiol.">
        <title>Contribution of a Sodium Ion Gradient to Energy Conservation during Fermentation in the Cyanobacterium Arthrospira (Spirulina) maxima CS-328.</title>
        <authorList>
            <person name="Carrieri D."/>
            <person name="Ananyev G."/>
            <person name="Lenz O."/>
            <person name="Bryant D.A."/>
            <person name="Dismukes G.C."/>
        </authorList>
    </citation>
    <scope>NUCLEOTIDE SEQUENCE [LARGE SCALE GENOMIC DNA]</scope>
    <source>
        <strain evidence="1 2">CS-328</strain>
    </source>
</reference>
<name>B5W836_LIMMA</name>